<dbReference type="EMBL" id="BMQJ01000030">
    <property type="protein sequence ID" value="GGQ32316.1"/>
    <property type="molecule type" value="Genomic_DNA"/>
</dbReference>
<dbReference type="RefSeq" id="WP_229812000.1">
    <property type="nucleotide sequence ID" value="NZ_BMQJ01000030.1"/>
</dbReference>
<evidence type="ECO:0000313" key="1">
    <source>
        <dbReference type="EMBL" id="GGQ32316.1"/>
    </source>
</evidence>
<dbReference type="Proteomes" id="UP000611554">
    <property type="component" value="Unassembled WGS sequence"/>
</dbReference>
<comment type="caution">
    <text evidence="1">The sequence shown here is derived from an EMBL/GenBank/DDBJ whole genome shotgun (WGS) entry which is preliminary data.</text>
</comment>
<organism evidence="1 2">
    <name type="scientific">Streptosporangium pseudovulgare</name>
    <dbReference type="NCBI Taxonomy" id="35765"/>
    <lineage>
        <taxon>Bacteria</taxon>
        <taxon>Bacillati</taxon>
        <taxon>Actinomycetota</taxon>
        <taxon>Actinomycetes</taxon>
        <taxon>Streptosporangiales</taxon>
        <taxon>Streptosporangiaceae</taxon>
        <taxon>Streptosporangium</taxon>
    </lineage>
</organism>
<evidence type="ECO:0000313" key="2">
    <source>
        <dbReference type="Proteomes" id="UP000611554"/>
    </source>
</evidence>
<evidence type="ECO:0008006" key="3">
    <source>
        <dbReference type="Google" id="ProtNLM"/>
    </source>
</evidence>
<gene>
    <name evidence="1" type="ORF">GCM10010140_73030</name>
</gene>
<keyword evidence="2" id="KW-1185">Reference proteome</keyword>
<accession>A0ABQ2RLS1</accession>
<protein>
    <recommendedName>
        <fullName evidence="3">Tc1-like transposase DDE domain-containing protein</fullName>
    </recommendedName>
</protein>
<reference evidence="2" key="1">
    <citation type="journal article" date="2019" name="Int. J. Syst. Evol. Microbiol.">
        <title>The Global Catalogue of Microorganisms (GCM) 10K type strain sequencing project: providing services to taxonomists for standard genome sequencing and annotation.</title>
        <authorList>
            <consortium name="The Broad Institute Genomics Platform"/>
            <consortium name="The Broad Institute Genome Sequencing Center for Infectious Disease"/>
            <person name="Wu L."/>
            <person name="Ma J."/>
        </authorList>
    </citation>
    <scope>NUCLEOTIDE SEQUENCE [LARGE SCALE GENOMIC DNA]</scope>
    <source>
        <strain evidence="2">JCM 3115</strain>
    </source>
</reference>
<proteinExistence type="predicted"/>
<sequence length="71" mass="8315">MAESRGGWSKEIRPHGVRHLFAAYDLSKNQLYGHIKKTKTRSKFLEFCRYLRSLHSADKRISIICDNYSPT</sequence>
<name>A0ABQ2RLS1_9ACTN</name>